<accession>A0A4S2DPX6</accession>
<dbReference type="RefSeq" id="WP_136005277.1">
    <property type="nucleotide sequence ID" value="NZ_SRYR01000001.1"/>
</dbReference>
<keyword evidence="1" id="KW-0175">Coiled coil</keyword>
<dbReference type="Proteomes" id="UP000306888">
    <property type="component" value="Unassembled WGS sequence"/>
</dbReference>
<keyword evidence="3" id="KW-1185">Reference proteome</keyword>
<evidence type="ECO:0000313" key="3">
    <source>
        <dbReference type="Proteomes" id="UP000306888"/>
    </source>
</evidence>
<comment type="caution">
    <text evidence="2">The sequence shown here is derived from an EMBL/GenBank/DDBJ whole genome shotgun (WGS) entry which is preliminary data.</text>
</comment>
<dbReference type="OrthoDB" id="1747549at2"/>
<dbReference type="Gene3D" id="3.40.140.10">
    <property type="entry name" value="Cytidine Deaminase, domain 2"/>
    <property type="match status" value="1"/>
</dbReference>
<dbReference type="InterPro" id="IPR032721">
    <property type="entry name" value="Toxin-deaminase"/>
</dbReference>
<proteinExistence type="predicted"/>
<feature type="coiled-coil region" evidence="1">
    <location>
        <begin position="117"/>
        <end position="156"/>
    </location>
</feature>
<dbReference type="EMBL" id="SRYR01000001">
    <property type="protein sequence ID" value="TGY44225.1"/>
    <property type="molecule type" value="Genomic_DNA"/>
</dbReference>
<gene>
    <name evidence="2" type="ORF">E5347_05260</name>
</gene>
<reference evidence="2 3" key="1">
    <citation type="submission" date="2019-04" db="EMBL/GenBank/DDBJ databases">
        <title>Microbes associate with the intestines of laboratory mice.</title>
        <authorList>
            <person name="Navarre W."/>
            <person name="Wong E."/>
            <person name="Huang K."/>
            <person name="Tropini C."/>
            <person name="Ng K."/>
            <person name="Yu B."/>
        </authorList>
    </citation>
    <scope>NUCLEOTIDE SEQUENCE [LARGE SCALE GENOMIC DNA]</scope>
    <source>
        <strain evidence="2 3">NM50_B9-20</strain>
    </source>
</reference>
<protein>
    <recommendedName>
        <fullName evidence="4">Rhoptry protein</fullName>
    </recommendedName>
</protein>
<organism evidence="2 3">
    <name type="scientific">Clostridium sartagoforme</name>
    <dbReference type="NCBI Taxonomy" id="84031"/>
    <lineage>
        <taxon>Bacteria</taxon>
        <taxon>Bacillati</taxon>
        <taxon>Bacillota</taxon>
        <taxon>Clostridia</taxon>
        <taxon>Eubacteriales</taxon>
        <taxon>Clostridiaceae</taxon>
        <taxon>Clostridium</taxon>
    </lineage>
</organism>
<dbReference type="Pfam" id="PF14424">
    <property type="entry name" value="Toxin-deaminase"/>
    <property type="match status" value="1"/>
</dbReference>
<dbReference type="AlphaFoldDB" id="A0A4S2DPX6"/>
<evidence type="ECO:0000256" key="1">
    <source>
        <dbReference type="SAM" id="Coils"/>
    </source>
</evidence>
<sequence length="378" mass="44887">MTQIGATLKNRKKDRIKISNLDDFKNALRCEGYIINDFREEDFKEELKKIFRLNNTVAERLYTSIKDNEVRYKVNDINDFIDYIEKIILFENEHKKLCRIIGEVKKLSIDRIEYERETSIQDNIEDILKDIEEIKRRISRKIYKDEKEKIENLEKEIDKDYIYGKDIELLKKMLLYKKDALMEKYNVDTKVKSISIEIPEKIDCQYIKAKKGSVEYHEYLTNNIPRMQRLIKNLSKYMKVSEKEEGTFKINQSNALQDSINIAVAIFDNKEFKAISGSNDIENYCIAPTLEKTVFKSIKVNKLGKLGIGYNRVYDSEKKIFEEIHKQIEEKALKDKGDLILYSKWEPCPSCYYVISQFCNMHPNIKVQINYIKKYGEK</sequence>
<evidence type="ECO:0000313" key="2">
    <source>
        <dbReference type="EMBL" id="TGY44225.1"/>
    </source>
</evidence>
<name>A0A4S2DPX6_9CLOT</name>
<evidence type="ECO:0008006" key="4">
    <source>
        <dbReference type="Google" id="ProtNLM"/>
    </source>
</evidence>